<dbReference type="GO" id="GO:0016209">
    <property type="term" value="F:antioxidant activity"/>
    <property type="evidence" value="ECO:0007669"/>
    <property type="project" value="InterPro"/>
</dbReference>
<feature type="signal peptide" evidence="1">
    <location>
        <begin position="1"/>
        <end position="21"/>
    </location>
</feature>
<dbReference type="OrthoDB" id="9794348at2"/>
<feature type="domain" description="Thioredoxin" evidence="2">
    <location>
        <begin position="21"/>
        <end position="166"/>
    </location>
</feature>
<dbReference type="PANTHER" id="PTHR42852:SF13">
    <property type="entry name" value="PROTEIN DIPZ"/>
    <property type="match status" value="1"/>
</dbReference>
<dbReference type="Proteomes" id="UP000029736">
    <property type="component" value="Unassembled WGS sequence"/>
</dbReference>
<dbReference type="PROSITE" id="PS51352">
    <property type="entry name" value="THIOREDOXIN_2"/>
    <property type="match status" value="1"/>
</dbReference>
<proteinExistence type="predicted"/>
<comment type="caution">
    <text evidence="3">The sequence shown here is derived from an EMBL/GenBank/DDBJ whole genome shotgun (WGS) entry which is preliminary data.</text>
</comment>
<keyword evidence="4" id="KW-1185">Reference proteome</keyword>
<protein>
    <submittedName>
        <fullName evidence="3">Alkyl hydroperoxide reductase</fullName>
    </submittedName>
</protein>
<dbReference type="STRING" id="1524460.IX84_08105"/>
<evidence type="ECO:0000313" key="3">
    <source>
        <dbReference type="EMBL" id="KGE88624.1"/>
    </source>
</evidence>
<dbReference type="InterPro" id="IPR050553">
    <property type="entry name" value="Thioredoxin_ResA/DsbE_sf"/>
</dbReference>
<dbReference type="Pfam" id="PF00578">
    <property type="entry name" value="AhpC-TSA"/>
    <property type="match status" value="1"/>
</dbReference>
<feature type="chain" id="PRO_5001947738" evidence="1">
    <location>
        <begin position="22"/>
        <end position="167"/>
    </location>
</feature>
<gene>
    <name evidence="3" type="ORF">IX84_08105</name>
</gene>
<dbReference type="GO" id="GO:0016491">
    <property type="term" value="F:oxidoreductase activity"/>
    <property type="evidence" value="ECO:0007669"/>
    <property type="project" value="InterPro"/>
</dbReference>
<dbReference type="AlphaFoldDB" id="A0A098S7S1"/>
<dbReference type="RefSeq" id="WP_044218342.1">
    <property type="nucleotide sequence ID" value="NZ_CAKZLC010000526.1"/>
</dbReference>
<dbReference type="InterPro" id="IPR013766">
    <property type="entry name" value="Thioredoxin_domain"/>
</dbReference>
<organism evidence="3 4">
    <name type="scientific">Phaeodactylibacter xiamenensis</name>
    <dbReference type="NCBI Taxonomy" id="1524460"/>
    <lineage>
        <taxon>Bacteria</taxon>
        <taxon>Pseudomonadati</taxon>
        <taxon>Bacteroidota</taxon>
        <taxon>Saprospiria</taxon>
        <taxon>Saprospirales</taxon>
        <taxon>Haliscomenobacteraceae</taxon>
        <taxon>Phaeodactylibacter</taxon>
    </lineage>
</organism>
<sequence>MKKALLLTIAALFAFSLATFAQEGKSIPSVEVKTLDGQTLDIRQYAEDGKITILSFWATWCSPCKKELDAIADLYGFWQEEYDAELVAITIDTQRALAKVKPMVESKGWTYTILSDPNQQLRNALNFQTIPQTFVLDKEGNIVYNHNGYVPGDEYELEDKLKELTGK</sequence>
<dbReference type="EMBL" id="JPOS01000018">
    <property type="protein sequence ID" value="KGE88624.1"/>
    <property type="molecule type" value="Genomic_DNA"/>
</dbReference>
<reference evidence="3 4" key="1">
    <citation type="journal article" date="2014" name="Int. J. Syst. Evol. Microbiol.">
        <title>Phaeodactylibacter xiamenensis gen. nov., sp. nov., a member of the family Saprospiraceae isolated from the marine alga Phaeodactylum tricornutum.</title>
        <authorList>
            <person name="Chen Z.Jr."/>
            <person name="Lei X."/>
            <person name="Lai Q."/>
            <person name="Li Y."/>
            <person name="Zhang B."/>
            <person name="Zhang J."/>
            <person name="Zhang H."/>
            <person name="Yang L."/>
            <person name="Zheng W."/>
            <person name="Tian Y."/>
            <person name="Yu Z."/>
            <person name="Xu H.Jr."/>
            <person name="Zheng T."/>
        </authorList>
    </citation>
    <scope>NUCLEOTIDE SEQUENCE [LARGE SCALE GENOMIC DNA]</scope>
    <source>
        <strain evidence="3 4">KD52</strain>
    </source>
</reference>
<dbReference type="InterPro" id="IPR000866">
    <property type="entry name" value="AhpC/TSA"/>
</dbReference>
<dbReference type="Gene3D" id="3.40.30.10">
    <property type="entry name" value="Glutaredoxin"/>
    <property type="match status" value="1"/>
</dbReference>
<dbReference type="CDD" id="cd02966">
    <property type="entry name" value="TlpA_like_family"/>
    <property type="match status" value="1"/>
</dbReference>
<evidence type="ECO:0000259" key="2">
    <source>
        <dbReference type="PROSITE" id="PS51352"/>
    </source>
</evidence>
<dbReference type="PANTHER" id="PTHR42852">
    <property type="entry name" value="THIOL:DISULFIDE INTERCHANGE PROTEIN DSBE"/>
    <property type="match status" value="1"/>
</dbReference>
<dbReference type="InterPro" id="IPR036249">
    <property type="entry name" value="Thioredoxin-like_sf"/>
</dbReference>
<evidence type="ECO:0000256" key="1">
    <source>
        <dbReference type="SAM" id="SignalP"/>
    </source>
</evidence>
<evidence type="ECO:0000313" key="4">
    <source>
        <dbReference type="Proteomes" id="UP000029736"/>
    </source>
</evidence>
<name>A0A098S7S1_9BACT</name>
<dbReference type="SUPFAM" id="SSF52833">
    <property type="entry name" value="Thioredoxin-like"/>
    <property type="match status" value="1"/>
</dbReference>
<accession>A0A098S7S1</accession>
<keyword evidence="1" id="KW-0732">Signal</keyword>